<dbReference type="InterPro" id="IPR004435">
    <property type="entry name" value="MobB_dom"/>
</dbReference>
<dbReference type="InterPro" id="IPR052539">
    <property type="entry name" value="MGD_biosynthesis_adapter"/>
</dbReference>
<evidence type="ECO:0000259" key="1">
    <source>
        <dbReference type="Pfam" id="PF03205"/>
    </source>
</evidence>
<proteinExistence type="predicted"/>
<dbReference type="EMBL" id="AOJM01000055">
    <property type="protein sequence ID" value="ELZ48616.1"/>
    <property type="molecule type" value="Genomic_DNA"/>
</dbReference>
<keyword evidence="3" id="KW-1185">Reference proteome</keyword>
<sequence>MSESMKVLGVAGPSDSGKTTTVAELASRLSAHGAVGTVKRLTHEPDIDTDGKDTARHRAAGSMYTVGLTDDGGWFGTGDQRTLSDVLDDFAIECDYAIVEGFSDSHLPKVSLGDRPVTAPEVVTAASADDLDFDEVTDIVETLPSYETPASLVTALRGSVGTSASGSIATSTVLEAELASTDNVETQVEAAERRLRSTDGIRDARVHRQQSLFDEHDDLVYVVALADGPTRANEAIGEALDQLVETV</sequence>
<feature type="domain" description="Molybdopterin-guanine dinucleotide biosynthesis protein B (MobB)" evidence="1">
    <location>
        <begin position="7"/>
        <end position="121"/>
    </location>
</feature>
<evidence type="ECO:0000313" key="3">
    <source>
        <dbReference type="Proteomes" id="UP000011526"/>
    </source>
</evidence>
<dbReference type="Proteomes" id="UP000011526">
    <property type="component" value="Unassembled WGS sequence"/>
</dbReference>
<dbReference type="AlphaFoldDB" id="M0ELH4"/>
<reference evidence="2 3" key="1">
    <citation type="journal article" date="2014" name="PLoS Genet.">
        <title>Phylogenetically driven sequencing of extremely halophilic archaea reveals strategies for static and dynamic osmo-response.</title>
        <authorList>
            <person name="Becker E.A."/>
            <person name="Seitzer P.M."/>
            <person name="Tritt A."/>
            <person name="Larsen D."/>
            <person name="Krusor M."/>
            <person name="Yao A.I."/>
            <person name="Wu D."/>
            <person name="Madern D."/>
            <person name="Eisen J.A."/>
            <person name="Darling A.E."/>
            <person name="Facciotti M.T."/>
        </authorList>
    </citation>
    <scope>NUCLEOTIDE SEQUENCE [LARGE SCALE GENOMIC DNA]</scope>
    <source>
        <strain evidence="2 3">JCM 9100</strain>
    </source>
</reference>
<comment type="caution">
    <text evidence="2">The sequence shown here is derived from an EMBL/GenBank/DDBJ whole genome shotgun (WGS) entry which is preliminary data.</text>
</comment>
<dbReference type="NCBIfam" id="TIGR00176">
    <property type="entry name" value="mobB"/>
    <property type="match status" value="1"/>
</dbReference>
<dbReference type="GO" id="GO:0006777">
    <property type="term" value="P:Mo-molybdopterin cofactor biosynthetic process"/>
    <property type="evidence" value="ECO:0007669"/>
    <property type="project" value="InterPro"/>
</dbReference>
<dbReference type="SUPFAM" id="SSF52540">
    <property type="entry name" value="P-loop containing nucleoside triphosphate hydrolases"/>
    <property type="match status" value="1"/>
</dbReference>
<dbReference type="Gene3D" id="3.40.50.300">
    <property type="entry name" value="P-loop containing nucleotide triphosphate hydrolases"/>
    <property type="match status" value="1"/>
</dbReference>
<dbReference type="Pfam" id="PF03205">
    <property type="entry name" value="MobB"/>
    <property type="match status" value="1"/>
</dbReference>
<dbReference type="PANTHER" id="PTHR40072:SF1">
    <property type="entry name" value="MOLYBDOPTERIN-GUANINE DINUCLEOTIDE BIOSYNTHESIS ADAPTER PROTEIN"/>
    <property type="match status" value="1"/>
</dbReference>
<gene>
    <name evidence="2" type="ORF">C465_09355</name>
</gene>
<evidence type="ECO:0000313" key="2">
    <source>
        <dbReference type="EMBL" id="ELZ48616.1"/>
    </source>
</evidence>
<dbReference type="PANTHER" id="PTHR40072">
    <property type="entry name" value="MOLYBDOPTERIN-GUANINE DINUCLEOTIDE BIOSYNTHESIS ADAPTER PROTEIN-RELATED"/>
    <property type="match status" value="1"/>
</dbReference>
<accession>M0ELH4</accession>
<dbReference type="GO" id="GO:0005525">
    <property type="term" value="F:GTP binding"/>
    <property type="evidence" value="ECO:0007669"/>
    <property type="project" value="InterPro"/>
</dbReference>
<name>M0ELH4_9EURY</name>
<dbReference type="InterPro" id="IPR027417">
    <property type="entry name" value="P-loop_NTPase"/>
</dbReference>
<protein>
    <submittedName>
        <fullName evidence="2">Bifunctional molybdopterin-guanine dinucleotide biosynthesis protein MobB/MoaE</fullName>
    </submittedName>
</protein>
<organism evidence="2 3">
    <name type="scientific">Halorubrum distributum JCM 9100</name>
    <dbReference type="NCBI Taxonomy" id="1227467"/>
    <lineage>
        <taxon>Archaea</taxon>
        <taxon>Methanobacteriati</taxon>
        <taxon>Methanobacteriota</taxon>
        <taxon>Stenosarchaea group</taxon>
        <taxon>Halobacteria</taxon>
        <taxon>Halobacteriales</taxon>
        <taxon>Haloferacaceae</taxon>
        <taxon>Halorubrum</taxon>
        <taxon>Halorubrum distributum group</taxon>
    </lineage>
</organism>